<comment type="cofactor">
    <cofactor evidence="5">
        <name>Fe(2+)</name>
        <dbReference type="ChEBI" id="CHEBI:29033"/>
    </cofactor>
    <text evidence="5">Binds 1 Fe(2+) ion per subunit.</text>
</comment>
<protein>
    <submittedName>
        <fullName evidence="6">Retinal pigment epithelial membrane protein</fullName>
    </submittedName>
</protein>
<keyword evidence="3" id="KW-0560">Oxidoreductase</keyword>
<proteinExistence type="inferred from homology"/>
<keyword evidence="4 5" id="KW-0408">Iron</keyword>
<name>A0A0U2VG74_9BACL</name>
<dbReference type="OrthoDB" id="6636843at2"/>
<dbReference type="GO" id="GO:0010436">
    <property type="term" value="F:carotenoid dioxygenase activity"/>
    <property type="evidence" value="ECO:0007669"/>
    <property type="project" value="TreeGrafter"/>
</dbReference>
<dbReference type="Proteomes" id="UP000061660">
    <property type="component" value="Chromosome"/>
</dbReference>
<evidence type="ECO:0000313" key="7">
    <source>
        <dbReference type="Proteomes" id="UP000061660"/>
    </source>
</evidence>
<reference evidence="6 7" key="2">
    <citation type="journal article" date="2016" name="Genome Announc.">
        <title>Complete Genome Sequences of Two Interactive Moderate Thermophiles, Paenibacillus napthalenovorans 32O-Y and Paenibacillus sp. 32O-W.</title>
        <authorList>
            <person name="Butler R.R.III."/>
            <person name="Wang J."/>
            <person name="Stark B.C."/>
            <person name="Pombert J.F."/>
        </authorList>
    </citation>
    <scope>NUCLEOTIDE SEQUENCE [LARGE SCALE GENOMIC DNA]</scope>
    <source>
        <strain evidence="6 7">32O-Y</strain>
    </source>
</reference>
<dbReference type="EMBL" id="CP013652">
    <property type="protein sequence ID" value="ALS22499.1"/>
    <property type="molecule type" value="Genomic_DNA"/>
</dbReference>
<keyword evidence="7" id="KW-1185">Reference proteome</keyword>
<reference evidence="7" key="1">
    <citation type="submission" date="2015-12" db="EMBL/GenBank/DDBJ databases">
        <title>Complete genome sequences of two moderately thermophilic Paenibacillus species.</title>
        <authorList>
            <person name="Butler R.III."/>
            <person name="Wang J."/>
            <person name="Stark B.C."/>
            <person name="Pombert J.-F."/>
        </authorList>
    </citation>
    <scope>NUCLEOTIDE SEQUENCE [LARGE SCALE GENOMIC DNA]</scope>
    <source>
        <strain evidence="7">32O-Y</strain>
    </source>
</reference>
<dbReference type="STRING" id="162209.IJ22_21250"/>
<dbReference type="GO" id="GO:0016121">
    <property type="term" value="P:carotene catabolic process"/>
    <property type="evidence" value="ECO:0007669"/>
    <property type="project" value="TreeGrafter"/>
</dbReference>
<dbReference type="InterPro" id="IPR004294">
    <property type="entry name" value="Carotenoid_Oase"/>
</dbReference>
<dbReference type="KEGG" id="pnp:IJ22_21250"/>
<gene>
    <name evidence="6" type="ORF">IJ22_21250</name>
</gene>
<evidence type="ECO:0000256" key="4">
    <source>
        <dbReference type="ARBA" id="ARBA00023004"/>
    </source>
</evidence>
<keyword evidence="2 5" id="KW-0479">Metal-binding</keyword>
<dbReference type="GO" id="GO:0046872">
    <property type="term" value="F:metal ion binding"/>
    <property type="evidence" value="ECO:0007669"/>
    <property type="project" value="UniProtKB-KW"/>
</dbReference>
<dbReference type="PATRIC" id="fig|162209.4.peg.2256"/>
<evidence type="ECO:0000256" key="3">
    <source>
        <dbReference type="ARBA" id="ARBA00023002"/>
    </source>
</evidence>
<evidence type="ECO:0000313" key="6">
    <source>
        <dbReference type="EMBL" id="ALS22499.1"/>
    </source>
</evidence>
<dbReference type="AlphaFoldDB" id="A0A0U2VG74"/>
<organism evidence="6 7">
    <name type="scientific">Paenibacillus naphthalenovorans</name>
    <dbReference type="NCBI Taxonomy" id="162209"/>
    <lineage>
        <taxon>Bacteria</taxon>
        <taxon>Bacillati</taxon>
        <taxon>Bacillota</taxon>
        <taxon>Bacilli</taxon>
        <taxon>Bacillales</taxon>
        <taxon>Paenibacillaceae</taxon>
        <taxon>Paenibacillus</taxon>
    </lineage>
</organism>
<dbReference type="PANTHER" id="PTHR10543:SF24">
    <property type="entry name" value="CAROTENOID ISOMEROOXYGENASE"/>
    <property type="match status" value="1"/>
</dbReference>
<evidence type="ECO:0000256" key="2">
    <source>
        <dbReference type="ARBA" id="ARBA00022723"/>
    </source>
</evidence>
<evidence type="ECO:0000256" key="5">
    <source>
        <dbReference type="PIRSR" id="PIRSR604294-1"/>
    </source>
</evidence>
<dbReference type="PANTHER" id="PTHR10543">
    <property type="entry name" value="BETA-CAROTENE DIOXYGENASE"/>
    <property type="match status" value="1"/>
</dbReference>
<evidence type="ECO:0000256" key="1">
    <source>
        <dbReference type="ARBA" id="ARBA00006787"/>
    </source>
</evidence>
<feature type="binding site" evidence="5">
    <location>
        <position position="25"/>
    </location>
    <ligand>
        <name>Fe cation</name>
        <dbReference type="ChEBI" id="CHEBI:24875"/>
        <note>catalytic</note>
    </ligand>
</feature>
<comment type="similarity">
    <text evidence="1">Belongs to the carotenoid oxygenase family.</text>
</comment>
<sequence length="167" mass="18599">MQTFHMGLTTLEQEMVEGDAGFGYHEINAYEKGSDIIVDVCMSENAAAVNNLFIDQMMGEKSAQSHPKFKRFTLLPGTSNARIEILSPETIELPAIPYQRFNGREYRYAYGISTSQLRPENVSNQLIKIDTHTGESWIWHKEGSYPGEPGFVPSPGATAEDDGLLLP</sequence>
<dbReference type="Pfam" id="PF03055">
    <property type="entry name" value="RPE65"/>
    <property type="match status" value="1"/>
</dbReference>
<accession>A0A0U2VG74</accession>